<protein>
    <submittedName>
        <fullName evidence="1">Uncharacterized protein</fullName>
    </submittedName>
</protein>
<accession>M6VFW4</accession>
<evidence type="ECO:0000313" key="1">
    <source>
        <dbReference type="EMBL" id="EMO53936.1"/>
    </source>
</evidence>
<dbReference type="AlphaFoldDB" id="M6VFW4"/>
<comment type="caution">
    <text evidence="1">The sequence shown here is derived from an EMBL/GenBank/DDBJ whole genome shotgun (WGS) entry which is preliminary data.</text>
</comment>
<reference evidence="1 2" key="1">
    <citation type="submission" date="2013-01" db="EMBL/GenBank/DDBJ databases">
        <authorList>
            <person name="Harkins D.M."/>
            <person name="Durkin A.S."/>
            <person name="Brinkac L.M."/>
            <person name="Haft D.H."/>
            <person name="Selengut J.D."/>
            <person name="Sanka R."/>
            <person name="DePew J."/>
            <person name="Purushe J."/>
            <person name="Matthias M.A."/>
            <person name="Vinetz J.M."/>
            <person name="Sutton G.G."/>
            <person name="Nierman W.C."/>
            <person name="Fouts D.E."/>
        </authorList>
    </citation>
    <scope>NUCLEOTIDE SEQUENCE [LARGE SCALE GENOMIC DNA]</scope>
    <source>
        <strain evidence="1 2">HAI1536</strain>
    </source>
</reference>
<evidence type="ECO:0000313" key="2">
    <source>
        <dbReference type="Proteomes" id="UP000012112"/>
    </source>
</evidence>
<sequence>MHAEFSGDILKEILREIDPGLTKDELRRLIKIKLRKIGIDIPLESIKIPGKINLTGTKSKKPPIQNAESVC</sequence>
<organism evidence="1 2">
    <name type="scientific">Leptospira noguchii</name>
    <dbReference type="NCBI Taxonomy" id="28182"/>
    <lineage>
        <taxon>Bacteria</taxon>
        <taxon>Pseudomonadati</taxon>
        <taxon>Spirochaetota</taxon>
        <taxon>Spirochaetia</taxon>
        <taxon>Leptospirales</taxon>
        <taxon>Leptospiraceae</taxon>
        <taxon>Leptospira</taxon>
    </lineage>
</organism>
<dbReference type="Proteomes" id="UP000012112">
    <property type="component" value="Unassembled WGS sequence"/>
</dbReference>
<name>M6VFW4_9LEPT</name>
<gene>
    <name evidence="1" type="ORF">LEP1GSC172_3309</name>
</gene>
<dbReference type="EMBL" id="AKWD02000033">
    <property type="protein sequence ID" value="EMO53936.1"/>
    <property type="molecule type" value="Genomic_DNA"/>
</dbReference>
<proteinExistence type="predicted"/>